<dbReference type="EMBL" id="PQ008972">
    <property type="protein sequence ID" value="XDF89587.1"/>
    <property type="molecule type" value="Genomic_DNA"/>
</dbReference>
<reference evidence="1" key="2">
    <citation type="submission" date="2024-07" db="EMBL/GenBank/DDBJ databases">
        <authorList>
            <person name="Pedersen J.S."/>
            <person name="Mulbjerg M.R."/>
            <person name="Carstens A.B."/>
            <person name="Hansen L.H."/>
        </authorList>
    </citation>
    <scope>NUCLEOTIDE SEQUENCE</scope>
</reference>
<reference evidence="1" key="1">
    <citation type="journal article" date="2024" name="Virus Res.">
        <title>A novel genus of Pectobacterium bacteriophages display broad host range by targeting several species of Danish soft rot isolates.</title>
        <authorList>
            <person name="Pedersen J.S."/>
            <person name="Carstens A.B."/>
            <person name="Rothgard M.M."/>
            <person name="Roy C."/>
            <person name="Viry A."/>
            <person name="Papudeshi B."/>
            <person name="Kot W."/>
            <person name="Hille F."/>
            <person name="Franz C.M.A.P."/>
            <person name="Edwards R."/>
            <person name="Hansen L.H."/>
        </authorList>
    </citation>
    <scope>NUCLEOTIDE SEQUENCE</scope>
</reference>
<name>A0AB39ABM0_9CAUD</name>
<evidence type="ECO:0000313" key="1">
    <source>
        <dbReference type="EMBL" id="XDF89587.1"/>
    </source>
</evidence>
<accession>A0AB39ABM0</accession>
<organism evidence="1">
    <name type="scientific">Pectobacterium phage Koroua</name>
    <dbReference type="NCBI Taxonomy" id="3158138"/>
    <lineage>
        <taxon>Viruses</taxon>
        <taxon>Duplodnaviria</taxon>
        <taxon>Heunggongvirae</taxon>
        <taxon>Uroviricota</taxon>
        <taxon>Caudoviricetes</taxon>
    </lineage>
</organism>
<sequence>MKSLSQIAYTVGGMKVGQSIPIPRGKMINLNLQIGSSISSEPEGVKHQFKDGKVFMYDRNDELKRIR</sequence>
<proteinExistence type="predicted"/>
<protein>
    <submittedName>
        <fullName evidence="1">Uncharacterized protein</fullName>
    </submittedName>
</protein>
<gene>
    <name evidence="1" type="ORF">MPJMYLZW_CDS0014</name>
</gene>